<sequence>MNGTEPAKGGQSPASEVLVPVNLNMVPLKIVIGKLIQQSYTDLHKLNEVLGTKGHAQGRPLLVQYIKHTRMQFLKLLILLRWSAQTPQLQTAHNLIGFFKAQNDHFSRAVHSLHTVFLTLGQAKVRNYDVLTAIDVLGTGQYQRLPTTIREHHLHPAPLKPPEIASILSELGDFILLRLLFRESVPPAMRRYRIANGRVIFCI</sequence>
<comment type="similarity">
    <text evidence="2 9">Belongs to the Mediator complex subunit 14 family.</text>
</comment>
<comment type="subunit">
    <text evidence="9">Component of the Mediator complex.</text>
</comment>
<dbReference type="PANTHER" id="PTHR12809">
    <property type="entry name" value="MEDIATOR COMPLEX SUBUNIT"/>
    <property type="match status" value="1"/>
</dbReference>
<keyword evidence="4 9" id="KW-0805">Transcription regulation</keyword>
<comment type="subcellular location">
    <subcellularLocation>
        <location evidence="1 9">Nucleus</location>
    </subcellularLocation>
</comment>
<dbReference type="AlphaFoldDB" id="A0A4P9ZLJ0"/>
<evidence type="ECO:0000259" key="10">
    <source>
        <dbReference type="Pfam" id="PF08638"/>
    </source>
</evidence>
<dbReference type="Pfam" id="PF08638">
    <property type="entry name" value="Med14"/>
    <property type="match status" value="1"/>
</dbReference>
<dbReference type="InterPro" id="IPR055122">
    <property type="entry name" value="Med14_N"/>
</dbReference>
<evidence type="ECO:0000256" key="6">
    <source>
        <dbReference type="ARBA" id="ARBA00023163"/>
    </source>
</evidence>
<dbReference type="InterPro" id="IPR013947">
    <property type="entry name" value="Mediator_Med14"/>
</dbReference>
<feature type="non-terminal residue" evidence="11">
    <location>
        <position position="203"/>
    </location>
</feature>
<accession>A0A4P9ZLJ0</accession>
<dbReference type="STRING" id="215637.A0A4P9ZLJ0"/>
<dbReference type="GO" id="GO:0016592">
    <property type="term" value="C:mediator complex"/>
    <property type="evidence" value="ECO:0007669"/>
    <property type="project" value="UniProtKB-UniRule"/>
</dbReference>
<evidence type="ECO:0000256" key="2">
    <source>
        <dbReference type="ARBA" id="ARBA00007813"/>
    </source>
</evidence>
<dbReference type="GO" id="GO:0006357">
    <property type="term" value="P:regulation of transcription by RNA polymerase II"/>
    <property type="evidence" value="ECO:0007669"/>
    <property type="project" value="InterPro"/>
</dbReference>
<dbReference type="Proteomes" id="UP000268162">
    <property type="component" value="Unassembled WGS sequence"/>
</dbReference>
<evidence type="ECO:0000313" key="12">
    <source>
        <dbReference type="Proteomes" id="UP000268162"/>
    </source>
</evidence>
<dbReference type="GO" id="GO:0070847">
    <property type="term" value="C:core mediator complex"/>
    <property type="evidence" value="ECO:0007669"/>
    <property type="project" value="TreeGrafter"/>
</dbReference>
<evidence type="ECO:0000256" key="8">
    <source>
        <dbReference type="ARBA" id="ARBA00032007"/>
    </source>
</evidence>
<dbReference type="EMBL" id="ML003332">
    <property type="protein sequence ID" value="RKP34164.1"/>
    <property type="molecule type" value="Genomic_DNA"/>
</dbReference>
<evidence type="ECO:0000313" key="11">
    <source>
        <dbReference type="EMBL" id="RKP34164.1"/>
    </source>
</evidence>
<gene>
    <name evidence="11" type="ORF">BJ085DRAFT_17076</name>
</gene>
<evidence type="ECO:0000256" key="9">
    <source>
        <dbReference type="RuleBase" id="RU365082"/>
    </source>
</evidence>
<evidence type="ECO:0000256" key="5">
    <source>
        <dbReference type="ARBA" id="ARBA00023159"/>
    </source>
</evidence>
<name>A0A4P9ZLJ0_9FUNG</name>
<evidence type="ECO:0000256" key="1">
    <source>
        <dbReference type="ARBA" id="ARBA00004123"/>
    </source>
</evidence>
<keyword evidence="12" id="KW-1185">Reference proteome</keyword>
<organism evidence="11 12">
    <name type="scientific">Dimargaris cristalligena</name>
    <dbReference type="NCBI Taxonomy" id="215637"/>
    <lineage>
        <taxon>Eukaryota</taxon>
        <taxon>Fungi</taxon>
        <taxon>Fungi incertae sedis</taxon>
        <taxon>Zoopagomycota</taxon>
        <taxon>Kickxellomycotina</taxon>
        <taxon>Dimargaritomycetes</taxon>
        <taxon>Dimargaritales</taxon>
        <taxon>Dimargaritaceae</taxon>
        <taxon>Dimargaris</taxon>
    </lineage>
</organism>
<evidence type="ECO:0000256" key="7">
    <source>
        <dbReference type="ARBA" id="ARBA00023242"/>
    </source>
</evidence>
<reference evidence="12" key="1">
    <citation type="journal article" date="2018" name="Nat. Microbiol.">
        <title>Leveraging single-cell genomics to expand the fungal tree of life.</title>
        <authorList>
            <person name="Ahrendt S.R."/>
            <person name="Quandt C.A."/>
            <person name="Ciobanu D."/>
            <person name="Clum A."/>
            <person name="Salamov A."/>
            <person name="Andreopoulos B."/>
            <person name="Cheng J.F."/>
            <person name="Woyke T."/>
            <person name="Pelin A."/>
            <person name="Henrissat B."/>
            <person name="Reynolds N.K."/>
            <person name="Benny G.L."/>
            <person name="Smith M.E."/>
            <person name="James T.Y."/>
            <person name="Grigoriev I.V."/>
        </authorList>
    </citation>
    <scope>NUCLEOTIDE SEQUENCE [LARGE SCALE GENOMIC DNA]</scope>
    <source>
        <strain evidence="12">RSA 468</strain>
    </source>
</reference>
<proteinExistence type="inferred from homology"/>
<protein>
    <recommendedName>
        <fullName evidence="3 9">Mediator of RNA polymerase II transcription subunit 14</fullName>
    </recommendedName>
    <alternativeName>
        <fullName evidence="8 9">Mediator complex subunit 14</fullName>
    </alternativeName>
</protein>
<feature type="domain" description="Mediator complex subunit MED14 N-terminal" evidence="10">
    <location>
        <begin position="25"/>
        <end position="201"/>
    </location>
</feature>
<keyword evidence="7 9" id="KW-0539">Nucleus</keyword>
<dbReference type="PANTHER" id="PTHR12809:SF2">
    <property type="entry name" value="MEDIATOR OF RNA POLYMERASE II TRANSCRIPTION SUBUNIT 14"/>
    <property type="match status" value="1"/>
</dbReference>
<keyword evidence="6 9" id="KW-0804">Transcription</keyword>
<comment type="function">
    <text evidence="9">Component of the Mediator complex, a coactivator involved in the regulated transcription of nearly all RNA polymerase II-dependent genes. Mediator functions as a bridge to convey information from gene-specific regulatory proteins to the basal RNA polymerase II transcription machinery. Mediator is recruited to promoters by direct interactions with regulatory proteins and serves as a scaffold for the assembly of a functional preinitiation complex with RNA polymerase II and the general transcription factors.</text>
</comment>
<evidence type="ECO:0000256" key="3">
    <source>
        <dbReference type="ARBA" id="ARBA00019619"/>
    </source>
</evidence>
<evidence type="ECO:0000256" key="4">
    <source>
        <dbReference type="ARBA" id="ARBA00023015"/>
    </source>
</evidence>
<keyword evidence="5 9" id="KW-0010">Activator</keyword>
<dbReference type="GO" id="GO:0003712">
    <property type="term" value="F:transcription coregulator activity"/>
    <property type="evidence" value="ECO:0007669"/>
    <property type="project" value="UniProtKB-UniRule"/>
</dbReference>